<dbReference type="Gene3D" id="3.40.1780.10">
    <property type="entry name" value="QueA-like"/>
    <property type="match status" value="1"/>
</dbReference>
<dbReference type="STRING" id="1233.SAMN05216387_101211"/>
<evidence type="ECO:0000256" key="5">
    <source>
        <dbReference type="ARBA" id="ARBA00022679"/>
    </source>
</evidence>
<evidence type="ECO:0000256" key="9">
    <source>
        <dbReference type="ARBA" id="ARBA00061210"/>
    </source>
</evidence>
<keyword evidence="4 13" id="KW-0963">Cytoplasm</keyword>
<evidence type="ECO:0000256" key="2">
    <source>
        <dbReference type="ARBA" id="ARBA00004691"/>
    </source>
</evidence>
<keyword evidence="14" id="KW-0413">Isomerase</keyword>
<dbReference type="InterPro" id="IPR003699">
    <property type="entry name" value="QueA"/>
</dbReference>
<dbReference type="EC" id="2.4.99.17" evidence="10 13"/>
<dbReference type="HAMAP" id="MF_00113">
    <property type="entry name" value="QueA"/>
    <property type="match status" value="1"/>
</dbReference>
<dbReference type="AlphaFoldDB" id="A0A1H7GDI8"/>
<evidence type="ECO:0000256" key="1">
    <source>
        <dbReference type="ARBA" id="ARBA00004496"/>
    </source>
</evidence>
<evidence type="ECO:0000256" key="4">
    <source>
        <dbReference type="ARBA" id="ARBA00022490"/>
    </source>
</evidence>
<evidence type="ECO:0000256" key="6">
    <source>
        <dbReference type="ARBA" id="ARBA00022691"/>
    </source>
</evidence>
<dbReference type="PANTHER" id="PTHR30307">
    <property type="entry name" value="S-ADENOSYLMETHIONINE:TRNA RIBOSYLTRANSFERASE-ISOMERASE"/>
    <property type="match status" value="1"/>
</dbReference>
<gene>
    <name evidence="13" type="primary">queA</name>
    <name evidence="14" type="ORF">SAMN05216387_101211</name>
</gene>
<evidence type="ECO:0000313" key="15">
    <source>
        <dbReference type="Proteomes" id="UP000198620"/>
    </source>
</evidence>
<sequence>MCARATGIIPAVKIQDFDFDIPPELIAQFPAEQRASSRMLHLEGSSGVLRDGWFADLPSYLRAGDVVVFNDTRVMKARLYGVRETGGRVEVMVERILDAQCAQAVIRASHAPKPGSRLFLCDAIEVTVVDRDHDLYTLRFEHESTLIDLLERYGTLPLPRYILRSATKTDEARYQTIYAKQAGAVAAPTAGLHFDENMLMTLREMGVVIANVTLHVGLGTFQPVRVENIADHSMHREIFDVPAETVEAIKCAKAIGGRVLAVGTTSLRALEAAAADGELKPGHGETDIFITPGYRFRVVERLLTNFHLPRSTLLMLVSAFGGTENIRRAYQHAIKGRYRFFSYGDAMLIERGAGCAQPG</sequence>
<keyword evidence="7 13" id="KW-0671">Queuosine biosynthesis</keyword>
<keyword evidence="6 13" id="KW-0949">S-adenosyl-L-methionine</keyword>
<dbReference type="PANTHER" id="PTHR30307:SF0">
    <property type="entry name" value="S-ADENOSYLMETHIONINE:TRNA RIBOSYLTRANSFERASE-ISOMERASE"/>
    <property type="match status" value="1"/>
</dbReference>
<evidence type="ECO:0000256" key="11">
    <source>
        <dbReference type="ARBA" id="ARBA00069325"/>
    </source>
</evidence>
<dbReference type="FunFam" id="3.40.1780.10:FF:000001">
    <property type="entry name" value="S-adenosylmethionine:tRNA ribosyltransferase-isomerase"/>
    <property type="match status" value="1"/>
</dbReference>
<evidence type="ECO:0000256" key="10">
    <source>
        <dbReference type="ARBA" id="ARBA00066503"/>
    </source>
</evidence>
<dbReference type="InterPro" id="IPR042118">
    <property type="entry name" value="QueA_dom1"/>
</dbReference>
<dbReference type="Proteomes" id="UP000198620">
    <property type="component" value="Unassembled WGS sequence"/>
</dbReference>
<comment type="function">
    <text evidence="13">Transfers and isomerizes the ribose moiety from AdoMet to the 7-aminomethyl group of 7-deazaguanine (preQ1-tRNA) to give epoxyqueuosine (oQ-tRNA).</text>
</comment>
<dbReference type="UniPathway" id="UPA00392"/>
<proteinExistence type="inferred from homology"/>
<organism evidence="14 15">
    <name type="scientific">Nitrosovibrio tenuis</name>
    <dbReference type="NCBI Taxonomy" id="1233"/>
    <lineage>
        <taxon>Bacteria</taxon>
        <taxon>Pseudomonadati</taxon>
        <taxon>Pseudomonadota</taxon>
        <taxon>Betaproteobacteria</taxon>
        <taxon>Nitrosomonadales</taxon>
        <taxon>Nitrosomonadaceae</taxon>
        <taxon>Nitrosovibrio</taxon>
    </lineage>
</organism>
<dbReference type="NCBIfam" id="NF001140">
    <property type="entry name" value="PRK00147.1"/>
    <property type="match status" value="1"/>
</dbReference>
<evidence type="ECO:0000256" key="7">
    <source>
        <dbReference type="ARBA" id="ARBA00022785"/>
    </source>
</evidence>
<comment type="subunit">
    <text evidence="3 13">Monomer.</text>
</comment>
<evidence type="ECO:0000256" key="3">
    <source>
        <dbReference type="ARBA" id="ARBA00011245"/>
    </source>
</evidence>
<evidence type="ECO:0000313" key="14">
    <source>
        <dbReference type="EMBL" id="SEK34550.1"/>
    </source>
</evidence>
<dbReference type="NCBIfam" id="TIGR00113">
    <property type="entry name" value="queA"/>
    <property type="match status" value="1"/>
</dbReference>
<accession>A0A1H7GDI8</accession>
<dbReference type="GO" id="GO:0051075">
    <property type="term" value="F:S-adenosylmethionine:tRNA ribosyltransferase-isomerase activity"/>
    <property type="evidence" value="ECO:0007669"/>
    <property type="project" value="UniProtKB-EC"/>
</dbReference>
<keyword evidence="15" id="KW-1185">Reference proteome</keyword>
<name>A0A1H7GDI8_9PROT</name>
<protein>
    <recommendedName>
        <fullName evidence="11 13">S-adenosylmethionine:tRNA ribosyltransferase-isomerase</fullName>
        <ecNumber evidence="10 13">2.4.99.17</ecNumber>
    </recommendedName>
    <alternativeName>
        <fullName evidence="12 13">Queuosine biosynthesis protein QueA</fullName>
    </alternativeName>
</protein>
<comment type="pathway">
    <text evidence="2 13">tRNA modification; tRNA-queuosine biosynthesis.</text>
</comment>
<comment type="catalytic activity">
    <reaction evidence="8 13">
        <text>7-aminomethyl-7-carbaguanosine(34) in tRNA + S-adenosyl-L-methionine = epoxyqueuosine(34) in tRNA + adenine + L-methionine + 2 H(+)</text>
        <dbReference type="Rhea" id="RHEA:32155"/>
        <dbReference type="Rhea" id="RHEA-COMP:10342"/>
        <dbReference type="Rhea" id="RHEA-COMP:18582"/>
        <dbReference type="ChEBI" id="CHEBI:15378"/>
        <dbReference type="ChEBI" id="CHEBI:16708"/>
        <dbReference type="ChEBI" id="CHEBI:57844"/>
        <dbReference type="ChEBI" id="CHEBI:59789"/>
        <dbReference type="ChEBI" id="CHEBI:82833"/>
        <dbReference type="ChEBI" id="CHEBI:194443"/>
        <dbReference type="EC" id="2.4.99.17"/>
    </reaction>
</comment>
<dbReference type="GO" id="GO:0005737">
    <property type="term" value="C:cytoplasm"/>
    <property type="evidence" value="ECO:0007669"/>
    <property type="project" value="UniProtKB-SubCell"/>
</dbReference>
<dbReference type="EMBL" id="FOBH01000001">
    <property type="protein sequence ID" value="SEK34550.1"/>
    <property type="molecule type" value="Genomic_DNA"/>
</dbReference>
<dbReference type="Pfam" id="PF02547">
    <property type="entry name" value="Queuosine_synth"/>
    <property type="match status" value="1"/>
</dbReference>
<dbReference type="InterPro" id="IPR042119">
    <property type="entry name" value="QueA_dom2"/>
</dbReference>
<comment type="similarity">
    <text evidence="9 13">Belongs to the QueA family.</text>
</comment>
<reference evidence="14 15" key="1">
    <citation type="submission" date="2016-10" db="EMBL/GenBank/DDBJ databases">
        <authorList>
            <person name="de Groot N.N."/>
        </authorList>
    </citation>
    <scope>NUCLEOTIDE SEQUENCE [LARGE SCALE GENOMIC DNA]</scope>
    <source>
        <strain evidence="14 15">Nv1</strain>
    </source>
</reference>
<dbReference type="GO" id="GO:0008616">
    <property type="term" value="P:tRNA queuosine(34) biosynthetic process"/>
    <property type="evidence" value="ECO:0007669"/>
    <property type="project" value="UniProtKB-UniRule"/>
</dbReference>
<keyword evidence="5 13" id="KW-0808">Transferase</keyword>
<evidence type="ECO:0000256" key="12">
    <source>
        <dbReference type="ARBA" id="ARBA00076160"/>
    </source>
</evidence>
<dbReference type="Gene3D" id="2.40.10.240">
    <property type="entry name" value="QueA-like"/>
    <property type="match status" value="1"/>
</dbReference>
<dbReference type="InterPro" id="IPR036100">
    <property type="entry name" value="QueA_sf"/>
</dbReference>
<comment type="subcellular location">
    <subcellularLocation>
        <location evidence="1 13">Cytoplasm</location>
    </subcellularLocation>
</comment>
<evidence type="ECO:0000256" key="8">
    <source>
        <dbReference type="ARBA" id="ARBA00052751"/>
    </source>
</evidence>
<evidence type="ECO:0000256" key="13">
    <source>
        <dbReference type="HAMAP-Rule" id="MF_00113"/>
    </source>
</evidence>
<dbReference type="SUPFAM" id="SSF111337">
    <property type="entry name" value="QueA-like"/>
    <property type="match status" value="1"/>
</dbReference>